<evidence type="ECO:0000256" key="3">
    <source>
        <dbReference type="SAM" id="MobiDB-lite"/>
    </source>
</evidence>
<reference evidence="5 6" key="1">
    <citation type="submission" date="2022-12" db="EMBL/GenBank/DDBJ databases">
        <title>Chromosome-level genome of Tegillarca granosa.</title>
        <authorList>
            <person name="Kim J."/>
        </authorList>
    </citation>
    <scope>NUCLEOTIDE SEQUENCE [LARGE SCALE GENOMIC DNA]</scope>
    <source>
        <strain evidence="5">Teg-2019</strain>
        <tissue evidence="5">Adductor muscle</tissue>
    </source>
</reference>
<feature type="compositionally biased region" description="Basic and acidic residues" evidence="3">
    <location>
        <begin position="1"/>
        <end position="12"/>
    </location>
</feature>
<feature type="compositionally biased region" description="Pro residues" evidence="3">
    <location>
        <begin position="385"/>
        <end position="396"/>
    </location>
</feature>
<dbReference type="InterPro" id="IPR040171">
    <property type="entry name" value="USBP1-like"/>
</dbReference>
<feature type="compositionally biased region" description="Basic and acidic residues" evidence="3">
    <location>
        <begin position="106"/>
        <end position="121"/>
    </location>
</feature>
<dbReference type="InterPro" id="IPR002048">
    <property type="entry name" value="EF_hand_dom"/>
</dbReference>
<dbReference type="InterPro" id="IPR019536">
    <property type="entry name" value="USHBP1_PDZ-bd"/>
</dbReference>
<dbReference type="SMART" id="SM00054">
    <property type="entry name" value="EFh"/>
    <property type="match status" value="1"/>
</dbReference>
<feature type="region of interest" description="Disordered" evidence="3">
    <location>
        <begin position="454"/>
        <end position="490"/>
    </location>
</feature>
<proteinExistence type="predicted"/>
<dbReference type="PANTHER" id="PTHR23347:SF6">
    <property type="entry name" value="FI17904P1"/>
    <property type="match status" value="1"/>
</dbReference>
<dbReference type="EMBL" id="JARBDR010000496">
    <property type="protein sequence ID" value="KAJ8311750.1"/>
    <property type="molecule type" value="Genomic_DNA"/>
</dbReference>
<gene>
    <name evidence="5" type="ORF">KUTeg_011105</name>
</gene>
<keyword evidence="2" id="KW-0175">Coiled coil</keyword>
<dbReference type="Pfam" id="PF10506">
    <property type="entry name" value="USHBP1_PDZ-bd"/>
    <property type="match status" value="2"/>
</dbReference>
<feature type="coiled-coil region" evidence="2">
    <location>
        <begin position="228"/>
        <end position="305"/>
    </location>
</feature>
<dbReference type="PANTHER" id="PTHR23347">
    <property type="entry name" value="COLORECTAL MUTANT CANCER PROTEIN MCC PROTEIN -RELATED"/>
    <property type="match status" value="1"/>
</dbReference>
<feature type="region of interest" description="Disordered" evidence="3">
    <location>
        <begin position="101"/>
        <end position="135"/>
    </location>
</feature>
<dbReference type="Gene3D" id="1.10.238.10">
    <property type="entry name" value="EF-hand"/>
    <property type="match status" value="1"/>
</dbReference>
<feature type="compositionally biased region" description="Low complexity" evidence="3">
    <location>
        <begin position="456"/>
        <end position="476"/>
    </location>
</feature>
<feature type="region of interest" description="Disordered" evidence="3">
    <location>
        <begin position="367"/>
        <end position="399"/>
    </location>
</feature>
<feature type="coiled-coil region" evidence="2">
    <location>
        <begin position="549"/>
        <end position="583"/>
    </location>
</feature>
<feature type="domain" description="EF-hand" evidence="4">
    <location>
        <begin position="26"/>
        <end position="61"/>
    </location>
</feature>
<evidence type="ECO:0000256" key="2">
    <source>
        <dbReference type="SAM" id="Coils"/>
    </source>
</evidence>
<name>A0ABQ9F2W6_TEGGR</name>
<feature type="coiled-coil region" evidence="2">
    <location>
        <begin position="645"/>
        <end position="721"/>
    </location>
</feature>
<accession>A0ABQ9F2W6</accession>
<feature type="region of interest" description="Disordered" evidence="3">
    <location>
        <begin position="1"/>
        <end position="29"/>
    </location>
</feature>
<dbReference type="Proteomes" id="UP001217089">
    <property type="component" value="Unassembled WGS sequence"/>
</dbReference>
<keyword evidence="6" id="KW-1185">Reference proteome</keyword>
<evidence type="ECO:0000313" key="5">
    <source>
        <dbReference type="EMBL" id="KAJ8311750.1"/>
    </source>
</evidence>
<protein>
    <recommendedName>
        <fullName evidence="4">EF-hand domain-containing protein</fullName>
    </recommendedName>
</protein>
<evidence type="ECO:0000259" key="4">
    <source>
        <dbReference type="PROSITE" id="PS50222"/>
    </source>
</evidence>
<feature type="coiled-coil region" evidence="2">
    <location>
        <begin position="791"/>
        <end position="879"/>
    </location>
</feature>
<sequence length="890" mass="101342">MATKEDLGVKDEVDNESTDSDSSSTSEEERLRQLFNSCDGDNDGYLDGNDFIFMCQRLNMEESAQEIMENLGMTSPESRITFLDFLRCRTQVMSENYLDETGAHSCKPDSLDYDSGARDLSPEPSNIQQLTESSELTTPEKITDDLDTNLMSYYCLTGKRGVYVHPEPPPKPRPPSHSCRRTWSSFHFQNYTNGKNCKNSENEDDNGCCSSLCKYLHLAALTSLKGDIIDLTQRLQHSSLEKEGLEKQLNKSQTEKLRVQRDYEDKLEQTTSRYEERITELHSVIAELRKKIERHQINVIKEEDEEDDCDVAAQSTKKLENTIDEKKRVASVSVQAVEDNVEYPDVDIAEGDSSIEEKALEEIFEFETSPEPPSIPPRGLRPATFHPPPPPPPNEFPEPAYLQEEINSLRTDNSILQEQIAKQESDLNIHRAAIGSIREERDMYKRKLAEIQSKLQSQEISSSPQQSRTSTPTKSQYTGSGGTTGVPDRGAVQTEFPVAKVAELKKLKTCASDRQVHGAEISSTGECSNMQEIVQTLYKCGSENSETKVKEFEIQFEMLQSKIDNLKSQNDLLNLTLEESKALTDRLSVLIGKYESNSTALQLALNYSDQAMEIYDVIYMLLEIDISLGGGSFTKSEERRLKEYIQHLKNERSSVKQTIMELESVHIDQECIEPSKNVDVQRIDLENAVLMQELMAIKEEKAELRAQNYLLEKEKRSLELRLSGKESQEQAYLVQIDHLKSEVREQGKGEQDGENKDEVDDVTTPTVTLAELRSHDPSDIAQDLSEAFKREKKLKSRVQELVVTLEKLSRNSEIRHQQSADFINDLKRANSALISAFDKAKKKYQNKLKRLELQIQILTDRYETQMEMLKQRLMEKESVKSRPAPNETSL</sequence>
<dbReference type="PROSITE" id="PS50222">
    <property type="entry name" value="EF_HAND_2"/>
    <property type="match status" value="1"/>
</dbReference>
<comment type="caution">
    <text evidence="5">The sequence shown here is derived from an EMBL/GenBank/DDBJ whole genome shotgun (WGS) entry which is preliminary data.</text>
</comment>
<feature type="compositionally biased region" description="Polar residues" evidence="3">
    <location>
        <begin position="123"/>
        <end position="135"/>
    </location>
</feature>
<dbReference type="SUPFAM" id="SSF47473">
    <property type="entry name" value="EF-hand"/>
    <property type="match status" value="1"/>
</dbReference>
<dbReference type="InterPro" id="IPR011992">
    <property type="entry name" value="EF-hand-dom_pair"/>
</dbReference>
<keyword evidence="1" id="KW-0106">Calcium</keyword>
<dbReference type="PROSITE" id="PS00018">
    <property type="entry name" value="EF_HAND_1"/>
    <property type="match status" value="1"/>
</dbReference>
<dbReference type="InterPro" id="IPR018247">
    <property type="entry name" value="EF_Hand_1_Ca_BS"/>
</dbReference>
<organism evidence="5 6">
    <name type="scientific">Tegillarca granosa</name>
    <name type="common">Malaysian cockle</name>
    <name type="synonym">Anadara granosa</name>
    <dbReference type="NCBI Taxonomy" id="220873"/>
    <lineage>
        <taxon>Eukaryota</taxon>
        <taxon>Metazoa</taxon>
        <taxon>Spiralia</taxon>
        <taxon>Lophotrochozoa</taxon>
        <taxon>Mollusca</taxon>
        <taxon>Bivalvia</taxon>
        <taxon>Autobranchia</taxon>
        <taxon>Pteriomorphia</taxon>
        <taxon>Arcoida</taxon>
        <taxon>Arcoidea</taxon>
        <taxon>Arcidae</taxon>
        <taxon>Tegillarca</taxon>
    </lineage>
</organism>
<evidence type="ECO:0000256" key="1">
    <source>
        <dbReference type="ARBA" id="ARBA00022837"/>
    </source>
</evidence>
<evidence type="ECO:0000313" key="6">
    <source>
        <dbReference type="Proteomes" id="UP001217089"/>
    </source>
</evidence>